<dbReference type="GO" id="GO:0009425">
    <property type="term" value="C:bacterial-type flagellum basal body"/>
    <property type="evidence" value="ECO:0007669"/>
    <property type="project" value="UniProtKB-SubCell"/>
</dbReference>
<feature type="transmembrane region" description="Helical" evidence="10">
    <location>
        <begin position="34"/>
        <end position="53"/>
    </location>
</feature>
<keyword evidence="11" id="KW-0969">Cilium</keyword>
<evidence type="ECO:0000313" key="11">
    <source>
        <dbReference type="EMBL" id="BCM25466.1"/>
    </source>
</evidence>
<evidence type="ECO:0000256" key="5">
    <source>
        <dbReference type="ARBA" id="ARBA00022692"/>
    </source>
</evidence>
<keyword evidence="12" id="KW-1185">Reference proteome</keyword>
<dbReference type="KEGG" id="mpau:ZMTM_17250"/>
<dbReference type="Proteomes" id="UP000826722">
    <property type="component" value="Chromosome"/>
</dbReference>
<keyword evidence="11" id="KW-0966">Cell projection</keyword>
<organism evidence="11 12">
    <name type="scientific">Methyloradius palustris</name>
    <dbReference type="NCBI Taxonomy" id="2778876"/>
    <lineage>
        <taxon>Bacteria</taxon>
        <taxon>Pseudomonadati</taxon>
        <taxon>Pseudomonadota</taxon>
        <taxon>Betaproteobacteria</taxon>
        <taxon>Nitrosomonadales</taxon>
        <taxon>Methylophilaceae</taxon>
        <taxon>Methyloradius</taxon>
    </lineage>
</organism>
<keyword evidence="4 10" id="KW-1003">Cell membrane</keyword>
<dbReference type="PANTHER" id="PTHR30065:SF8">
    <property type="entry name" value="FLAGELLAR BIOSYNTHETIC PROTEIN FLIR"/>
    <property type="match status" value="1"/>
</dbReference>
<keyword evidence="8 10" id="KW-0975">Bacterial flagellum</keyword>
<keyword evidence="7 10" id="KW-0472">Membrane</keyword>
<evidence type="ECO:0000256" key="8">
    <source>
        <dbReference type="ARBA" id="ARBA00023143"/>
    </source>
</evidence>
<dbReference type="AlphaFoldDB" id="A0A8D5JRH2"/>
<accession>A0A8D5JRH2</accession>
<evidence type="ECO:0000256" key="9">
    <source>
        <dbReference type="NCBIfam" id="TIGR01400"/>
    </source>
</evidence>
<dbReference type="Pfam" id="PF01311">
    <property type="entry name" value="Bac_export_1"/>
    <property type="match status" value="1"/>
</dbReference>
<keyword evidence="5 10" id="KW-0812">Transmembrane</keyword>
<dbReference type="GO" id="GO:0005886">
    <property type="term" value="C:plasma membrane"/>
    <property type="evidence" value="ECO:0007669"/>
    <property type="project" value="UniProtKB-SubCell"/>
</dbReference>
<feature type="transmembrane region" description="Helical" evidence="10">
    <location>
        <begin position="207"/>
        <end position="231"/>
    </location>
</feature>
<protein>
    <recommendedName>
        <fullName evidence="3 9">Flagellar biosynthetic protein FliR</fullName>
    </recommendedName>
</protein>
<reference evidence="11" key="1">
    <citation type="journal article" date="2021" name="Arch. Microbiol.">
        <title>Methyloradius palustris gen. nov., sp. nov., a methanol-oxidizing bacterium isolated from snow.</title>
        <authorList>
            <person name="Miyadera T."/>
            <person name="Kojima H."/>
            <person name="Fukui M."/>
        </authorList>
    </citation>
    <scope>NUCLEOTIDE SEQUENCE</scope>
    <source>
        <strain evidence="11">Zm11</strain>
    </source>
</reference>
<dbReference type="InterPro" id="IPR002010">
    <property type="entry name" value="T3SS_IM_R"/>
</dbReference>
<feature type="transmembrane region" description="Helical" evidence="10">
    <location>
        <begin position="65"/>
        <end position="86"/>
    </location>
</feature>
<keyword evidence="11" id="KW-0282">Flagellum</keyword>
<evidence type="ECO:0000256" key="10">
    <source>
        <dbReference type="RuleBase" id="RU362071"/>
    </source>
</evidence>
<dbReference type="NCBIfam" id="TIGR01400">
    <property type="entry name" value="fliR"/>
    <property type="match status" value="1"/>
</dbReference>
<comment type="similarity">
    <text evidence="2 10">Belongs to the FliR/MopE/SpaR family.</text>
</comment>
<evidence type="ECO:0000313" key="12">
    <source>
        <dbReference type="Proteomes" id="UP000826722"/>
    </source>
</evidence>
<dbReference type="PRINTS" id="PR00953">
    <property type="entry name" value="TYPE3IMRPROT"/>
</dbReference>
<feature type="transmembrane region" description="Helical" evidence="10">
    <location>
        <begin position="122"/>
        <end position="149"/>
    </location>
</feature>
<dbReference type="InterPro" id="IPR006303">
    <property type="entry name" value="FliR"/>
</dbReference>
<evidence type="ECO:0000256" key="1">
    <source>
        <dbReference type="ARBA" id="ARBA00002578"/>
    </source>
</evidence>
<dbReference type="GO" id="GO:0006605">
    <property type="term" value="P:protein targeting"/>
    <property type="evidence" value="ECO:0007669"/>
    <property type="project" value="UniProtKB-UniRule"/>
</dbReference>
<dbReference type="PANTHER" id="PTHR30065">
    <property type="entry name" value="FLAGELLAR BIOSYNTHETIC PROTEIN FLIR"/>
    <property type="match status" value="1"/>
</dbReference>
<evidence type="ECO:0000256" key="6">
    <source>
        <dbReference type="ARBA" id="ARBA00022989"/>
    </source>
</evidence>
<evidence type="ECO:0000256" key="7">
    <source>
        <dbReference type="ARBA" id="ARBA00023136"/>
    </source>
</evidence>
<name>A0A8D5JRH2_9PROT</name>
<dbReference type="GO" id="GO:0044780">
    <property type="term" value="P:bacterial-type flagellum assembly"/>
    <property type="evidence" value="ECO:0007669"/>
    <property type="project" value="UniProtKB-UniRule"/>
</dbReference>
<evidence type="ECO:0000256" key="3">
    <source>
        <dbReference type="ARBA" id="ARBA00021717"/>
    </source>
</evidence>
<keyword evidence="6 10" id="KW-1133">Transmembrane helix</keyword>
<dbReference type="EMBL" id="AP024110">
    <property type="protein sequence ID" value="BCM25466.1"/>
    <property type="molecule type" value="Genomic_DNA"/>
</dbReference>
<proteinExistence type="inferred from homology"/>
<comment type="function">
    <text evidence="1 10">Role in flagellar biosynthesis.</text>
</comment>
<evidence type="ECO:0000256" key="4">
    <source>
        <dbReference type="ARBA" id="ARBA00022475"/>
    </source>
</evidence>
<feature type="transmembrane region" description="Helical" evidence="10">
    <location>
        <begin position="169"/>
        <end position="195"/>
    </location>
</feature>
<evidence type="ECO:0000256" key="2">
    <source>
        <dbReference type="ARBA" id="ARBA00009772"/>
    </source>
</evidence>
<gene>
    <name evidence="11" type="primary">fliR</name>
    <name evidence="11" type="ORF">ZMTM_17250</name>
</gene>
<sequence length="256" mass="27240">MLQTWVIGLLWPLTRVLAMISVAPIFSHGAIPNMVKLGLGLVITLAIMPMLPTPPMFDILSFQGLLILAQQILIGSAIGFSMRIIFSAVEMAGQMIGTTMGLGFATFFDPQSQGQSNAISQFLLLLTMLIFLSIDGHLIVITALAHSFITMPITTSAGMGMDFMKMAMWGGKIFSAGLLLSLPAVAALLIGNMALGILTRTAPQLNIFGIGFPITISIGFIVLALTLPAMLQPIQQIMQEGIVTMNLIGVPNSTPP</sequence>
<comment type="subcellular location">
    <subcellularLocation>
        <location evidence="10">Cell membrane</location>
        <topology evidence="10">Multi-pass membrane protein</topology>
    </subcellularLocation>
    <subcellularLocation>
        <location evidence="10">Bacterial flagellum basal body</location>
    </subcellularLocation>
</comment>